<gene>
    <name evidence="2" type="ORF">AVEN_203161_1</name>
</gene>
<dbReference type="Proteomes" id="UP000499080">
    <property type="component" value="Unassembled WGS sequence"/>
</dbReference>
<proteinExistence type="predicted"/>
<dbReference type="AlphaFoldDB" id="A0A4Y2CJX6"/>
<feature type="compositionally biased region" description="Polar residues" evidence="1">
    <location>
        <begin position="41"/>
        <end position="50"/>
    </location>
</feature>
<organism evidence="2 3">
    <name type="scientific">Araneus ventricosus</name>
    <name type="common">Orbweaver spider</name>
    <name type="synonym">Epeira ventricosa</name>
    <dbReference type="NCBI Taxonomy" id="182803"/>
    <lineage>
        <taxon>Eukaryota</taxon>
        <taxon>Metazoa</taxon>
        <taxon>Ecdysozoa</taxon>
        <taxon>Arthropoda</taxon>
        <taxon>Chelicerata</taxon>
        <taxon>Arachnida</taxon>
        <taxon>Araneae</taxon>
        <taxon>Araneomorphae</taxon>
        <taxon>Entelegynae</taxon>
        <taxon>Araneoidea</taxon>
        <taxon>Araneidae</taxon>
        <taxon>Araneus</taxon>
    </lineage>
</organism>
<name>A0A4Y2CJX6_ARAVE</name>
<dbReference type="EMBL" id="BGPR01000193">
    <property type="protein sequence ID" value="GBM03585.1"/>
    <property type="molecule type" value="Genomic_DNA"/>
</dbReference>
<comment type="caution">
    <text evidence="2">The sequence shown here is derived from an EMBL/GenBank/DDBJ whole genome shotgun (WGS) entry which is preliminary data.</text>
</comment>
<feature type="compositionally biased region" description="Basic and acidic residues" evidence="1">
    <location>
        <begin position="54"/>
        <end position="74"/>
    </location>
</feature>
<keyword evidence="3" id="KW-1185">Reference proteome</keyword>
<accession>A0A4Y2CJX6</accession>
<feature type="region of interest" description="Disordered" evidence="1">
    <location>
        <begin position="41"/>
        <end position="96"/>
    </location>
</feature>
<sequence>MNNPAAENAISASADIGGIVFKALPSFIIFDGFSVEPHLNLNLTHGSQPTRKGVRPDKGCRGRENQPQHSKDNRAQPPKQHPLNLKEGASITRKGDIVTNNIQNKYQLN</sequence>
<evidence type="ECO:0000256" key="1">
    <source>
        <dbReference type="SAM" id="MobiDB-lite"/>
    </source>
</evidence>
<protein>
    <submittedName>
        <fullName evidence="2">Uncharacterized protein</fullName>
    </submittedName>
</protein>
<reference evidence="2 3" key="1">
    <citation type="journal article" date="2019" name="Sci. Rep.">
        <title>Orb-weaving spider Araneus ventricosus genome elucidates the spidroin gene catalogue.</title>
        <authorList>
            <person name="Kono N."/>
            <person name="Nakamura H."/>
            <person name="Ohtoshi R."/>
            <person name="Moran D.A.P."/>
            <person name="Shinohara A."/>
            <person name="Yoshida Y."/>
            <person name="Fujiwara M."/>
            <person name="Mori M."/>
            <person name="Tomita M."/>
            <person name="Arakawa K."/>
        </authorList>
    </citation>
    <scope>NUCLEOTIDE SEQUENCE [LARGE SCALE GENOMIC DNA]</scope>
</reference>
<evidence type="ECO:0000313" key="3">
    <source>
        <dbReference type="Proteomes" id="UP000499080"/>
    </source>
</evidence>
<evidence type="ECO:0000313" key="2">
    <source>
        <dbReference type="EMBL" id="GBM03585.1"/>
    </source>
</evidence>